<keyword evidence="3" id="KW-1185">Reference proteome</keyword>
<dbReference type="InterPro" id="IPR014729">
    <property type="entry name" value="Rossmann-like_a/b/a_fold"/>
</dbReference>
<protein>
    <recommendedName>
        <fullName evidence="4">Asparagine synthetase domain-containing protein</fullName>
    </recommendedName>
</protein>
<gene>
    <name evidence="2" type="ORF">ACFFPJ_15010</name>
</gene>
<comment type="caution">
    <text evidence="2">The sequence shown here is derived from an EMBL/GenBank/DDBJ whole genome shotgun (WGS) entry which is preliminary data.</text>
</comment>
<dbReference type="RefSeq" id="WP_344711883.1">
    <property type="nucleotide sequence ID" value="NZ_BAAAWH010000001.1"/>
</dbReference>
<reference evidence="2 3" key="1">
    <citation type="submission" date="2024-09" db="EMBL/GenBank/DDBJ databases">
        <authorList>
            <person name="Sun Q."/>
            <person name="Mori K."/>
        </authorList>
    </citation>
    <scope>NUCLEOTIDE SEQUENCE [LARGE SCALE GENOMIC DNA]</scope>
    <source>
        <strain evidence="2 3">JCM 1342</strain>
    </source>
</reference>
<dbReference type="SUPFAM" id="SSF52402">
    <property type="entry name" value="Adenine nucleotide alpha hydrolases-like"/>
    <property type="match status" value="1"/>
</dbReference>
<evidence type="ECO:0000313" key="3">
    <source>
        <dbReference type="Proteomes" id="UP001589611"/>
    </source>
</evidence>
<accession>A0ABV5T3B8</accession>
<dbReference type="Gene3D" id="3.40.50.620">
    <property type="entry name" value="HUPs"/>
    <property type="match status" value="1"/>
</dbReference>
<name>A0ABV5T3B8_9MICO</name>
<dbReference type="EMBL" id="JBHMBE010000006">
    <property type="protein sequence ID" value="MFB9647105.1"/>
    <property type="molecule type" value="Genomic_DNA"/>
</dbReference>
<evidence type="ECO:0000313" key="2">
    <source>
        <dbReference type="EMBL" id="MFB9647105.1"/>
    </source>
</evidence>
<organism evidence="2 3">
    <name type="scientific">Microbacterium terregens</name>
    <dbReference type="NCBI Taxonomy" id="69363"/>
    <lineage>
        <taxon>Bacteria</taxon>
        <taxon>Bacillati</taxon>
        <taxon>Actinomycetota</taxon>
        <taxon>Actinomycetes</taxon>
        <taxon>Micrococcales</taxon>
        <taxon>Microbacteriaceae</taxon>
        <taxon>Microbacterium</taxon>
    </lineage>
</organism>
<proteinExistence type="predicted"/>
<evidence type="ECO:0000256" key="1">
    <source>
        <dbReference type="SAM" id="MobiDB-lite"/>
    </source>
</evidence>
<dbReference type="Proteomes" id="UP001589611">
    <property type="component" value="Unassembled WGS sequence"/>
</dbReference>
<feature type="region of interest" description="Disordered" evidence="1">
    <location>
        <begin position="13"/>
        <end position="35"/>
    </location>
</feature>
<sequence length="573" mass="61028">MNSAALAGFLATTARPVPPGAPGGTRATGGPVQLDHRGLRSTAGSNAVLAVSRVVRRADGNVTDREVAELMRADPHALTRLLPPFGAVGVDEGGVSMVADSLGFQHLFHTETGSAGSAVLSSSALQAGWAASAPLDRTAVGIQSLLGWQMGQRTLFDGIRKLDPGAVARLGEDGVAVSASRARATAPIELTDAVHEAAALLRVSLNALLDDHPEAVLQLTGGMDSRLLLSAIPERRRRGLRAMTLEVPGTGDVARARAITARYGIHHSVHGLTDVAAVTAAQAWELCRADAIRLDGMADPVALAAQRIAERDFDQGVRISGLGGEIARGFYYVGRTRDRPYTRKDAEQLAAWRMFVNEAVEPGLLTDEFSTQAREAANRAVYDALRAGGDEWFRAADELYVGHRMQRWAGATDVAVSDQRVVINPMLDPGFLDIAARLRPQDKAHARFLGALQMELDPELGVMPLDGRPPPSAYANPVPWQPALDAVRTGRRAARKALQRLRRGNRPPAGGSIMAAKVVAHWRENPGLLDPVNGLDFVRADWVEAVLAGRVEPRPSSVAFVTNLIVVSSPDPG</sequence>
<evidence type="ECO:0008006" key="4">
    <source>
        <dbReference type="Google" id="ProtNLM"/>
    </source>
</evidence>